<name>A0A0E0KCJ6_ORYPU</name>
<evidence type="ECO:0000313" key="2">
    <source>
        <dbReference type="EnsemblPlants" id="OPUNC03G13450.1"/>
    </source>
</evidence>
<dbReference type="Gramene" id="OPUNC03G13450.1">
    <property type="protein sequence ID" value="OPUNC03G13450.1"/>
    <property type="gene ID" value="OPUNC03G13450"/>
</dbReference>
<organism evidence="2">
    <name type="scientific">Oryza punctata</name>
    <name type="common">Red rice</name>
    <dbReference type="NCBI Taxonomy" id="4537"/>
    <lineage>
        <taxon>Eukaryota</taxon>
        <taxon>Viridiplantae</taxon>
        <taxon>Streptophyta</taxon>
        <taxon>Embryophyta</taxon>
        <taxon>Tracheophyta</taxon>
        <taxon>Spermatophyta</taxon>
        <taxon>Magnoliopsida</taxon>
        <taxon>Liliopsida</taxon>
        <taxon>Poales</taxon>
        <taxon>Poaceae</taxon>
        <taxon>BOP clade</taxon>
        <taxon>Oryzoideae</taxon>
        <taxon>Oryzeae</taxon>
        <taxon>Oryzinae</taxon>
        <taxon>Oryza</taxon>
    </lineage>
</organism>
<reference evidence="2" key="2">
    <citation type="submission" date="2018-05" db="EMBL/GenBank/DDBJ databases">
        <title>OpunRS2 (Oryza punctata Reference Sequence Version 2).</title>
        <authorList>
            <person name="Zhang J."/>
            <person name="Kudrna D."/>
            <person name="Lee S."/>
            <person name="Talag J."/>
            <person name="Welchert J."/>
            <person name="Wing R.A."/>
        </authorList>
    </citation>
    <scope>NUCLEOTIDE SEQUENCE [LARGE SCALE GENOMIC DNA]</scope>
</reference>
<dbReference type="EnsemblPlants" id="OPUNC03G13450.1">
    <property type="protein sequence ID" value="OPUNC03G13450.1"/>
    <property type="gene ID" value="OPUNC03G13450"/>
</dbReference>
<reference evidence="2" key="1">
    <citation type="submission" date="2015-04" db="UniProtKB">
        <authorList>
            <consortium name="EnsemblPlants"/>
        </authorList>
    </citation>
    <scope>IDENTIFICATION</scope>
</reference>
<dbReference type="AlphaFoldDB" id="A0A0E0KCJ6"/>
<accession>A0A0E0KCJ6</accession>
<evidence type="ECO:0000256" key="1">
    <source>
        <dbReference type="SAM" id="MobiDB-lite"/>
    </source>
</evidence>
<evidence type="ECO:0000313" key="3">
    <source>
        <dbReference type="Proteomes" id="UP000026962"/>
    </source>
</evidence>
<proteinExistence type="predicted"/>
<keyword evidence="3" id="KW-1185">Reference proteome</keyword>
<protein>
    <submittedName>
        <fullName evidence="2">Uncharacterized protein</fullName>
    </submittedName>
</protein>
<feature type="region of interest" description="Disordered" evidence="1">
    <location>
        <begin position="1"/>
        <end position="28"/>
    </location>
</feature>
<feature type="compositionally biased region" description="Basic and acidic residues" evidence="1">
    <location>
        <begin position="1"/>
        <end position="17"/>
    </location>
</feature>
<sequence length="97" mass="10347">MREAEGAKREEEMEMAKQQRSPRPLASVTTTTTWSCTAAISLVPAIGLISYRRQRGGTLSPATNPSLPAAASHIVLVAVAGGKLSEIHDYLTQLANN</sequence>
<dbReference type="HOGENOM" id="CLU_2350371_0_0_1"/>
<dbReference type="Proteomes" id="UP000026962">
    <property type="component" value="Chromosome 3"/>
</dbReference>